<accession>A0A5B7CU76</accession>
<sequence length="66" mass="7040">MPQAPLPCQGDSLQRGIWIGKTEEKIGAALRFEGGAGEGKKKEVKKICDAAQLLSQENAVPLAFCL</sequence>
<gene>
    <name evidence="1" type="ORF">E2C01_003697</name>
</gene>
<evidence type="ECO:0000313" key="2">
    <source>
        <dbReference type="Proteomes" id="UP000324222"/>
    </source>
</evidence>
<proteinExistence type="predicted"/>
<protein>
    <submittedName>
        <fullName evidence="1">Uncharacterized protein</fullName>
    </submittedName>
</protein>
<comment type="caution">
    <text evidence="1">The sequence shown here is derived from an EMBL/GenBank/DDBJ whole genome shotgun (WGS) entry which is preliminary data.</text>
</comment>
<dbReference type="EMBL" id="VSRR010000142">
    <property type="protein sequence ID" value="MPC11043.1"/>
    <property type="molecule type" value="Genomic_DNA"/>
</dbReference>
<organism evidence="1 2">
    <name type="scientific">Portunus trituberculatus</name>
    <name type="common">Swimming crab</name>
    <name type="synonym">Neptunus trituberculatus</name>
    <dbReference type="NCBI Taxonomy" id="210409"/>
    <lineage>
        <taxon>Eukaryota</taxon>
        <taxon>Metazoa</taxon>
        <taxon>Ecdysozoa</taxon>
        <taxon>Arthropoda</taxon>
        <taxon>Crustacea</taxon>
        <taxon>Multicrustacea</taxon>
        <taxon>Malacostraca</taxon>
        <taxon>Eumalacostraca</taxon>
        <taxon>Eucarida</taxon>
        <taxon>Decapoda</taxon>
        <taxon>Pleocyemata</taxon>
        <taxon>Brachyura</taxon>
        <taxon>Eubrachyura</taxon>
        <taxon>Portunoidea</taxon>
        <taxon>Portunidae</taxon>
        <taxon>Portuninae</taxon>
        <taxon>Portunus</taxon>
    </lineage>
</organism>
<reference evidence="1 2" key="1">
    <citation type="submission" date="2019-05" db="EMBL/GenBank/DDBJ databases">
        <title>Another draft genome of Portunus trituberculatus and its Hox gene families provides insights of decapod evolution.</title>
        <authorList>
            <person name="Jeong J.-H."/>
            <person name="Song I."/>
            <person name="Kim S."/>
            <person name="Choi T."/>
            <person name="Kim D."/>
            <person name="Ryu S."/>
            <person name="Kim W."/>
        </authorList>
    </citation>
    <scope>NUCLEOTIDE SEQUENCE [LARGE SCALE GENOMIC DNA]</scope>
    <source>
        <tissue evidence="1">Muscle</tissue>
    </source>
</reference>
<keyword evidence="2" id="KW-1185">Reference proteome</keyword>
<dbReference type="Proteomes" id="UP000324222">
    <property type="component" value="Unassembled WGS sequence"/>
</dbReference>
<name>A0A5B7CU76_PORTR</name>
<evidence type="ECO:0000313" key="1">
    <source>
        <dbReference type="EMBL" id="MPC11043.1"/>
    </source>
</evidence>
<dbReference type="AlphaFoldDB" id="A0A5B7CU76"/>